<name>A0A1E7K3Q6_9ACTN</name>
<evidence type="ECO:0000313" key="3">
    <source>
        <dbReference type="Proteomes" id="UP000175829"/>
    </source>
</evidence>
<keyword evidence="1" id="KW-1133">Transmembrane helix</keyword>
<keyword evidence="1" id="KW-0472">Membrane</keyword>
<dbReference type="PATRIC" id="fig|943816.4.peg.1995"/>
<dbReference type="EMBL" id="LJGV01000022">
    <property type="protein sequence ID" value="OEU98549.1"/>
    <property type="molecule type" value="Genomic_DNA"/>
</dbReference>
<sequence>MSGETETFEEAMDEVRLWSRFLAGLALAAVVTVTMMLCVPLKEEGAGAHSPSCGPTIAPEDPRLHTVECNTRHIRQIGYAGLLLAAGLGCGVVSFLLRIERRPPRPDGGAAQAD</sequence>
<organism evidence="2 3">
    <name type="scientific">Streptomyces qinglanensis</name>
    <dbReference type="NCBI Taxonomy" id="943816"/>
    <lineage>
        <taxon>Bacteria</taxon>
        <taxon>Bacillati</taxon>
        <taxon>Actinomycetota</taxon>
        <taxon>Actinomycetes</taxon>
        <taxon>Kitasatosporales</taxon>
        <taxon>Streptomycetaceae</taxon>
        <taxon>Streptomyces</taxon>
    </lineage>
</organism>
<evidence type="ECO:0008006" key="4">
    <source>
        <dbReference type="Google" id="ProtNLM"/>
    </source>
</evidence>
<proteinExistence type="predicted"/>
<dbReference type="RefSeq" id="WP_019356506.1">
    <property type="nucleotide sequence ID" value="NZ_JBITKS010000013.1"/>
</dbReference>
<comment type="caution">
    <text evidence="2">The sequence shown here is derived from an EMBL/GenBank/DDBJ whole genome shotgun (WGS) entry which is preliminary data.</text>
</comment>
<gene>
    <name evidence="2" type="ORF">AN217_12815</name>
</gene>
<keyword evidence="1" id="KW-0812">Transmembrane</keyword>
<feature type="transmembrane region" description="Helical" evidence="1">
    <location>
        <begin position="77"/>
        <end position="97"/>
    </location>
</feature>
<evidence type="ECO:0000256" key="1">
    <source>
        <dbReference type="SAM" id="Phobius"/>
    </source>
</evidence>
<accession>A0A1E7K3Q6</accession>
<dbReference type="AlphaFoldDB" id="A0A1E7K3Q6"/>
<protein>
    <recommendedName>
        <fullName evidence="4">Transmembrane protein</fullName>
    </recommendedName>
</protein>
<dbReference type="Proteomes" id="UP000175829">
    <property type="component" value="Unassembled WGS sequence"/>
</dbReference>
<evidence type="ECO:0000313" key="2">
    <source>
        <dbReference type="EMBL" id="OEU98549.1"/>
    </source>
</evidence>
<feature type="transmembrane region" description="Helical" evidence="1">
    <location>
        <begin position="21"/>
        <end position="42"/>
    </location>
</feature>
<reference evidence="2 3" key="1">
    <citation type="journal article" date="2016" name="Front. Microbiol.">
        <title>Comparative Genomics Analysis of Streptomyces Species Reveals Their Adaptation to the Marine Environment and Their Diversity at the Genomic Level.</title>
        <authorList>
            <person name="Tian X."/>
            <person name="Zhang Z."/>
            <person name="Yang T."/>
            <person name="Chen M."/>
            <person name="Li J."/>
            <person name="Chen F."/>
            <person name="Yang J."/>
            <person name="Li W."/>
            <person name="Zhang B."/>
            <person name="Zhang Z."/>
            <person name="Wu J."/>
            <person name="Zhang C."/>
            <person name="Long L."/>
            <person name="Xiao J."/>
        </authorList>
    </citation>
    <scope>NUCLEOTIDE SEQUENCE [LARGE SCALE GENOMIC DNA]</scope>
    <source>
        <strain evidence="2 3">SCSIO M10379</strain>
    </source>
</reference>